<keyword evidence="1" id="KW-1133">Transmembrane helix</keyword>
<dbReference type="RefSeq" id="WP_203811189.1">
    <property type="nucleotide sequence ID" value="NZ_BOMY01000039.1"/>
</dbReference>
<sequence>MLTEHDLRERLGAVHVPPSRLDTETMLIAGRRAGRRRTAGAVAGAVLAVGALVAVPSVVFGARGTPDVAPAAPRSTTCAVTGLPVPVGMNDVLVSGIDPAGRYITGFNTTEEAGTNQKTGKVDGLPAAQPVLWVDGRPQRLPGSYRSVIPSGVNTAGVVAAVAGNGKTFDTVLRYVAGTPQKLTTPAGRWSFNQGVYVNAAGDIAAADDQRGVLLWKAGSTTAAKLPLPAHAMINGLSDDGRIIGAVVTADGQTLTSYLWTQTGTASKFVTPDGQQMSVNAARGEWVTGNVWPSGTAVRWNTRTGQFTDLKLHTPAHGVNAQGWVLADDTIERPDAPALKLEHVAGDDEPPFVGFLSDRGLAAGNRLTSDKDGHTVSKGVITWNCADRK</sequence>
<dbReference type="EMBL" id="BOMY01000039">
    <property type="protein sequence ID" value="GIF23286.1"/>
    <property type="molecule type" value="Genomic_DNA"/>
</dbReference>
<keyword evidence="1" id="KW-0812">Transmembrane</keyword>
<keyword evidence="3" id="KW-1185">Reference proteome</keyword>
<dbReference type="AlphaFoldDB" id="A0A919TUX1"/>
<reference evidence="2" key="1">
    <citation type="submission" date="2021-01" db="EMBL/GenBank/DDBJ databases">
        <title>Whole genome shotgun sequence of Actinoplanes tereljensis NBRC 105297.</title>
        <authorList>
            <person name="Komaki H."/>
            <person name="Tamura T."/>
        </authorList>
    </citation>
    <scope>NUCLEOTIDE SEQUENCE</scope>
    <source>
        <strain evidence="2">NBRC 105297</strain>
    </source>
</reference>
<gene>
    <name evidence="2" type="ORF">Ate02nite_60160</name>
</gene>
<keyword evidence="1" id="KW-0472">Membrane</keyword>
<evidence type="ECO:0000313" key="3">
    <source>
        <dbReference type="Proteomes" id="UP000623608"/>
    </source>
</evidence>
<comment type="caution">
    <text evidence="2">The sequence shown here is derived from an EMBL/GenBank/DDBJ whole genome shotgun (WGS) entry which is preliminary data.</text>
</comment>
<name>A0A919TUX1_9ACTN</name>
<evidence type="ECO:0000313" key="2">
    <source>
        <dbReference type="EMBL" id="GIF23286.1"/>
    </source>
</evidence>
<feature type="transmembrane region" description="Helical" evidence="1">
    <location>
        <begin position="41"/>
        <end position="62"/>
    </location>
</feature>
<accession>A0A919TUX1</accession>
<protein>
    <submittedName>
        <fullName evidence="2">Uncharacterized protein</fullName>
    </submittedName>
</protein>
<evidence type="ECO:0000256" key="1">
    <source>
        <dbReference type="SAM" id="Phobius"/>
    </source>
</evidence>
<dbReference type="Proteomes" id="UP000623608">
    <property type="component" value="Unassembled WGS sequence"/>
</dbReference>
<proteinExistence type="predicted"/>
<organism evidence="2 3">
    <name type="scientific">Paractinoplanes tereljensis</name>
    <dbReference type="NCBI Taxonomy" id="571912"/>
    <lineage>
        <taxon>Bacteria</taxon>
        <taxon>Bacillati</taxon>
        <taxon>Actinomycetota</taxon>
        <taxon>Actinomycetes</taxon>
        <taxon>Micromonosporales</taxon>
        <taxon>Micromonosporaceae</taxon>
        <taxon>Paractinoplanes</taxon>
    </lineage>
</organism>